<dbReference type="HAMAP" id="MF_00075">
    <property type="entry name" value="IF_1"/>
    <property type="match status" value="1"/>
</dbReference>
<dbReference type="GO" id="GO:0003743">
    <property type="term" value="F:translation initiation factor activity"/>
    <property type="evidence" value="ECO:0007669"/>
    <property type="project" value="UniProtKB-UniRule"/>
</dbReference>
<dbReference type="GO" id="GO:0009507">
    <property type="term" value="C:chloroplast"/>
    <property type="evidence" value="ECO:0007669"/>
    <property type="project" value="UniProtKB-SubCell"/>
</dbReference>
<keyword evidence="4 7" id="KW-0396">Initiation factor</keyword>
<dbReference type="InterPro" id="IPR004368">
    <property type="entry name" value="TIF_IF1"/>
</dbReference>
<dbReference type="InterPro" id="IPR006196">
    <property type="entry name" value="RNA-binding_domain_S1_IF1"/>
</dbReference>
<evidence type="ECO:0000256" key="3">
    <source>
        <dbReference type="ARBA" id="ARBA00011599"/>
    </source>
</evidence>
<reference evidence="9" key="1">
    <citation type="submission" date="2017-02" db="EMBL/GenBank/DDBJ databases">
        <title>Whole genome sequencing of photosynthetic microalga Auxenochlorella protothecoides UTEX 2341.</title>
        <authorList>
            <person name="Patelou M."/>
            <person name="Skliros D."/>
            <person name="Kalliampakou K.I."/>
            <person name="Ioannidis N.E."/>
            <person name="Papazi A."/>
            <person name="Katharios P."/>
            <person name="Kotzabasis K."/>
            <person name="Flemetakis E."/>
        </authorList>
    </citation>
    <scope>NUCLEOTIDE SEQUENCE</scope>
    <source>
        <strain evidence="9">UTEX 2341</strain>
    </source>
</reference>
<comment type="function">
    <text evidence="1 7">One of the essential components for the initiation of protein synthesis. Stabilizes the binding of IF-2 and IF-3 on the 30S subunit to which N-formylmethionyl-tRNA(fMet) subsequently binds. Helps modulate mRNA selection, yielding the 30S pre-initiation complex (PIC). Upon addition of the 50S ribosomal subunit IF-1, IF-2 and IF-3 are released leaving the mature 70S translation initiation complex.</text>
</comment>
<evidence type="ECO:0000313" key="9">
    <source>
        <dbReference type="EMBL" id="ARU77488.1"/>
    </source>
</evidence>
<dbReference type="GO" id="GO:0019843">
    <property type="term" value="F:rRNA binding"/>
    <property type="evidence" value="ECO:0007669"/>
    <property type="project" value="UniProtKB-UniRule"/>
</dbReference>
<dbReference type="InterPro" id="IPR012340">
    <property type="entry name" value="NA-bd_OB-fold"/>
</dbReference>
<dbReference type="NCBIfam" id="TIGR00008">
    <property type="entry name" value="infA"/>
    <property type="match status" value="1"/>
</dbReference>
<evidence type="ECO:0000256" key="7">
    <source>
        <dbReference type="HAMAP-Rule" id="MF_00075"/>
    </source>
</evidence>
<dbReference type="GO" id="GO:0005829">
    <property type="term" value="C:cytosol"/>
    <property type="evidence" value="ECO:0007669"/>
    <property type="project" value="TreeGrafter"/>
</dbReference>
<evidence type="ECO:0000259" key="8">
    <source>
        <dbReference type="PROSITE" id="PS50832"/>
    </source>
</evidence>
<keyword evidence="5 7" id="KW-0648">Protein biosynthesis</keyword>
<evidence type="ECO:0000256" key="5">
    <source>
        <dbReference type="ARBA" id="ARBA00022917"/>
    </source>
</evidence>
<keyword evidence="9" id="KW-0150">Chloroplast</keyword>
<dbReference type="AlphaFoldDB" id="A0A1Y0JYM6"/>
<comment type="similarity">
    <text evidence="2 7">Belongs to the IF-1 family.</text>
</comment>
<name>A0A1Y0JYM6_AUXPR</name>
<evidence type="ECO:0000256" key="6">
    <source>
        <dbReference type="ARBA" id="ARBA00068272"/>
    </source>
</evidence>
<keyword evidence="9" id="KW-0934">Plastid</keyword>
<geneLocation type="chloroplast" evidence="9"/>
<dbReference type="GO" id="GO:0043022">
    <property type="term" value="F:ribosome binding"/>
    <property type="evidence" value="ECO:0007669"/>
    <property type="project" value="UniProtKB-UniRule"/>
</dbReference>
<dbReference type="EMBL" id="KY613608">
    <property type="protein sequence ID" value="ARU77488.1"/>
    <property type="molecule type" value="Genomic_DNA"/>
</dbReference>
<feature type="domain" description="S1-like" evidence="8">
    <location>
        <begin position="10"/>
        <end position="78"/>
    </location>
</feature>
<keyword evidence="7" id="KW-0694">RNA-binding</keyword>
<keyword evidence="7" id="KW-0699">rRNA-binding</keyword>
<dbReference type="PANTHER" id="PTHR33370">
    <property type="entry name" value="TRANSLATION INITIATION FACTOR IF-1, CHLOROPLASTIC"/>
    <property type="match status" value="1"/>
</dbReference>
<dbReference type="CDD" id="cd04451">
    <property type="entry name" value="S1_IF1"/>
    <property type="match status" value="1"/>
</dbReference>
<evidence type="ECO:0000256" key="4">
    <source>
        <dbReference type="ARBA" id="ARBA00022540"/>
    </source>
</evidence>
<dbReference type="SUPFAM" id="SSF50249">
    <property type="entry name" value="Nucleic acid-binding proteins"/>
    <property type="match status" value="1"/>
</dbReference>
<organism evidence="9">
    <name type="scientific">Auxenochlorella protothecoides</name>
    <name type="common">Green microalga</name>
    <name type="synonym">Chlorella protothecoides</name>
    <dbReference type="NCBI Taxonomy" id="3075"/>
    <lineage>
        <taxon>Eukaryota</taxon>
        <taxon>Viridiplantae</taxon>
        <taxon>Chlorophyta</taxon>
        <taxon>core chlorophytes</taxon>
        <taxon>Trebouxiophyceae</taxon>
        <taxon>Chlorellales</taxon>
        <taxon>Chlorellaceae</taxon>
        <taxon>Auxenochlorella</taxon>
    </lineage>
</organism>
<comment type="subunit">
    <text evidence="3 7">Component of the 30S ribosomal translation pre-initiation complex which assembles on the 30S ribosome in the order IF-2 and IF-3, IF-1 and N-formylmethionyl-tRNA(fMet); mRNA recruitment can occur at any time during PIC assembly.</text>
</comment>
<gene>
    <name evidence="7 9" type="primary">infA</name>
    <name evidence="9" type="ORF">BW920_0050</name>
</gene>
<accession>A0A1Y0JYM6</accession>
<sequence>MYLNKSSRLDALEMEGVITQCLSNGLFRVKLKDNGVLILAHISGKIRQRYIRILLGDRVIVELSPYDLKRGRITHRFRSGKKK</sequence>
<dbReference type="Pfam" id="PF01176">
    <property type="entry name" value="eIF-1a"/>
    <property type="match status" value="1"/>
</dbReference>
<proteinExistence type="inferred from homology"/>
<comment type="subcellular location">
    <subcellularLocation>
        <location evidence="7">Plastid</location>
        <location evidence="7">Chloroplast</location>
    </subcellularLocation>
</comment>
<evidence type="ECO:0000256" key="1">
    <source>
        <dbReference type="ARBA" id="ARBA00003935"/>
    </source>
</evidence>
<dbReference type="Gene3D" id="2.40.50.140">
    <property type="entry name" value="Nucleic acid-binding proteins"/>
    <property type="match status" value="1"/>
</dbReference>
<evidence type="ECO:0000256" key="2">
    <source>
        <dbReference type="ARBA" id="ARBA00010939"/>
    </source>
</evidence>
<dbReference type="FunFam" id="2.40.50.140:FF:000002">
    <property type="entry name" value="Translation initiation factor IF-1"/>
    <property type="match status" value="1"/>
</dbReference>
<dbReference type="PROSITE" id="PS50832">
    <property type="entry name" value="S1_IF1_TYPE"/>
    <property type="match status" value="1"/>
</dbReference>
<protein>
    <recommendedName>
        <fullName evidence="6 7">Translation initiation factor IF-1, chloroplastic</fullName>
    </recommendedName>
</protein>
<dbReference type="PANTHER" id="PTHR33370:SF1">
    <property type="entry name" value="TRANSLATION INITIATION FACTOR IF-1, CHLOROPLASTIC"/>
    <property type="match status" value="1"/>
</dbReference>